<dbReference type="PANTHER" id="PTHR15201">
    <property type="entry name" value="CRSP70"/>
    <property type="match status" value="1"/>
</dbReference>
<keyword evidence="5" id="KW-0010">Activator</keyword>
<evidence type="ECO:0000256" key="4">
    <source>
        <dbReference type="ARBA" id="ARBA00023015"/>
    </source>
</evidence>
<evidence type="ECO:0000256" key="7">
    <source>
        <dbReference type="ARBA" id="ARBA00023242"/>
    </source>
</evidence>
<dbReference type="GO" id="GO:0005654">
    <property type="term" value="C:nucleoplasm"/>
    <property type="evidence" value="ECO:0007669"/>
    <property type="project" value="UniProtKB-ARBA"/>
</dbReference>
<dbReference type="InterPro" id="IPR042376">
    <property type="entry name" value="MED26"/>
</dbReference>
<dbReference type="GeneTree" id="ENSGT00390000000259"/>
<evidence type="ECO:0000256" key="2">
    <source>
        <dbReference type="ARBA" id="ARBA00009681"/>
    </source>
</evidence>
<accession>A0A8C6MMF8</accession>
<evidence type="ECO:0000256" key="1">
    <source>
        <dbReference type="ARBA" id="ARBA00004123"/>
    </source>
</evidence>
<evidence type="ECO:0000256" key="9">
    <source>
        <dbReference type="ARBA" id="ARBA00031968"/>
    </source>
</evidence>
<dbReference type="InterPro" id="IPR031416">
    <property type="entry name" value="Med26_C"/>
</dbReference>
<dbReference type="SUPFAM" id="SSF47676">
    <property type="entry name" value="Conserved domain common to transcription factors TFIIS, elongin A, CRSP70"/>
    <property type="match status" value="1"/>
</dbReference>
<keyword evidence="7 10" id="KW-0539">Nucleus</keyword>
<dbReference type="InterPro" id="IPR003617">
    <property type="entry name" value="TFIIS/CRSP70_N_sub"/>
</dbReference>
<dbReference type="GO" id="GO:0070847">
    <property type="term" value="C:core mediator complex"/>
    <property type="evidence" value="ECO:0007669"/>
    <property type="project" value="TreeGrafter"/>
</dbReference>
<evidence type="ECO:0000256" key="11">
    <source>
        <dbReference type="SAM" id="MobiDB-lite"/>
    </source>
</evidence>
<comment type="subcellular location">
    <subcellularLocation>
        <location evidence="1 10">Nucleus</location>
    </subcellularLocation>
</comment>
<dbReference type="PANTHER" id="PTHR15201:SF1">
    <property type="entry name" value="MEDIATOR OF RNA POLYMERASE II TRANSCRIPTION SUBUNIT 26"/>
    <property type="match status" value="1"/>
</dbReference>
<gene>
    <name evidence="13" type="primary">MED26</name>
</gene>
<sequence length="517" mass="57826">MAAATSTPQAMRDRLLLAIDAQSNICNMAVVLEVISVLEKYPITRDALEETRLGKIINDVRRKTKDEVLAKRAKKLLRNWQKFIEPGKGEFLTRGLIGASWSSNGVIRPCICPPAAIASLGKTGPELKTRCDFNNCAPSVEELSIRERKEDQKDGQPQQAKILPTTFDHQTQNSTQLRHCGLGGRANNVHTHYSLDGETSQPTDKNKGIKIPIHAAKLYPSAPKSDHPNLSSLDKASVLQQGQAATGGQCSPRHLQSSHTGSQKQETFVKPAGAQIQNIYHPSLRTGIVETQTHSATSCCCEDVGLVKDGPTGIMKKPKQQKYRSKDYMEPLERPLAEGQAKTEMVKERRVTFEPVTGKIKPSYNKESFWDGNISGHHRHKVQNQSVTPSLFQQSSKSQTIYSYLSQQSNVLTLSGVQAHGAPFFMTSEILKKEERWFEDGKKTHNVSDHPPKELPGVSREIRSEDLQKLHMQKWSGVNGCYDSKGNWYDWTKCMHLERDGSESRLKILPYVCLDYI</sequence>
<reference evidence="13" key="2">
    <citation type="submission" date="2025-08" db="UniProtKB">
        <authorList>
            <consortium name="Ensembl"/>
        </authorList>
    </citation>
    <scope>IDENTIFICATION</scope>
</reference>
<dbReference type="GO" id="GO:0003712">
    <property type="term" value="F:transcription coregulator activity"/>
    <property type="evidence" value="ECO:0007669"/>
    <property type="project" value="TreeGrafter"/>
</dbReference>
<proteinExistence type="inferred from homology"/>
<comment type="similarity">
    <text evidence="2">Belongs to the Mediator complex subunit 26 family.</text>
</comment>
<keyword evidence="14" id="KW-1185">Reference proteome</keyword>
<evidence type="ECO:0000259" key="12">
    <source>
        <dbReference type="PROSITE" id="PS51319"/>
    </source>
</evidence>
<evidence type="ECO:0000313" key="13">
    <source>
        <dbReference type="Ensembl" id="ENSNFUP00015034862.1"/>
    </source>
</evidence>
<evidence type="ECO:0000256" key="10">
    <source>
        <dbReference type="PROSITE-ProRule" id="PRU00649"/>
    </source>
</evidence>
<dbReference type="CDD" id="cd00183">
    <property type="entry name" value="TFIIS_I"/>
    <property type="match status" value="1"/>
</dbReference>
<feature type="region of interest" description="Disordered" evidence="11">
    <location>
        <begin position="238"/>
        <end position="267"/>
    </location>
</feature>
<evidence type="ECO:0000256" key="5">
    <source>
        <dbReference type="ARBA" id="ARBA00023159"/>
    </source>
</evidence>
<evidence type="ECO:0000313" key="14">
    <source>
        <dbReference type="Proteomes" id="UP000694548"/>
    </source>
</evidence>
<organism evidence="13 14">
    <name type="scientific">Nothobranchius furzeri</name>
    <name type="common">Turquoise killifish</name>
    <dbReference type="NCBI Taxonomy" id="105023"/>
    <lineage>
        <taxon>Eukaryota</taxon>
        <taxon>Metazoa</taxon>
        <taxon>Chordata</taxon>
        <taxon>Craniata</taxon>
        <taxon>Vertebrata</taxon>
        <taxon>Euteleostomi</taxon>
        <taxon>Actinopterygii</taxon>
        <taxon>Neopterygii</taxon>
        <taxon>Teleostei</taxon>
        <taxon>Neoteleostei</taxon>
        <taxon>Acanthomorphata</taxon>
        <taxon>Ovalentaria</taxon>
        <taxon>Atherinomorphae</taxon>
        <taxon>Cyprinodontiformes</taxon>
        <taxon>Nothobranchiidae</taxon>
        <taxon>Nothobranchius</taxon>
    </lineage>
</organism>
<dbReference type="InterPro" id="IPR035441">
    <property type="entry name" value="TFIIS/LEDGF_dom_sf"/>
</dbReference>
<protein>
    <recommendedName>
        <fullName evidence="3">Mediator of RNA polymerase II transcription subunit 26</fullName>
    </recommendedName>
    <alternativeName>
        <fullName evidence="8">Cofactor required for Sp1 transcriptional activation subunit 7</fullName>
    </alternativeName>
    <alternativeName>
        <fullName evidence="9">Mediator complex subunit 26</fullName>
    </alternativeName>
</protein>
<feature type="domain" description="TFIIS N-terminal" evidence="12">
    <location>
        <begin position="10"/>
        <end position="87"/>
    </location>
</feature>
<dbReference type="Pfam" id="PF15693">
    <property type="entry name" value="Med26_C"/>
    <property type="match status" value="1"/>
</dbReference>
<keyword evidence="4" id="KW-0805">Transcription regulation</keyword>
<dbReference type="GO" id="GO:0006357">
    <property type="term" value="P:regulation of transcription by RNA polymerase II"/>
    <property type="evidence" value="ECO:0007669"/>
    <property type="project" value="InterPro"/>
</dbReference>
<dbReference type="GO" id="GO:0016592">
    <property type="term" value="C:mediator complex"/>
    <property type="evidence" value="ECO:0007669"/>
    <property type="project" value="InterPro"/>
</dbReference>
<evidence type="ECO:0000256" key="6">
    <source>
        <dbReference type="ARBA" id="ARBA00023163"/>
    </source>
</evidence>
<dbReference type="FunFam" id="1.20.930.10:FF:000008">
    <property type="entry name" value="mediator of RNA polymerase II transcription subunit 26"/>
    <property type="match status" value="1"/>
</dbReference>
<reference evidence="13" key="1">
    <citation type="submission" date="2014-08" db="EMBL/GenBank/DDBJ databases">
        <authorList>
            <person name="Senf B."/>
            <person name="Petzold A."/>
            <person name="Downie B.R."/>
            <person name="Koch P."/>
            <person name="Platzer M."/>
        </authorList>
    </citation>
    <scope>NUCLEOTIDE SEQUENCE [LARGE SCALE GENOMIC DNA]</scope>
    <source>
        <strain evidence="13">GRZ</strain>
    </source>
</reference>
<name>A0A8C6MMF8_NOTFU</name>
<dbReference type="PROSITE" id="PS51319">
    <property type="entry name" value="TFIIS_N"/>
    <property type="match status" value="1"/>
</dbReference>
<dbReference type="AlphaFoldDB" id="A0A8C6MMF8"/>
<evidence type="ECO:0000256" key="3">
    <source>
        <dbReference type="ARBA" id="ARBA00019686"/>
    </source>
</evidence>
<keyword evidence="6" id="KW-0804">Transcription</keyword>
<reference evidence="13" key="3">
    <citation type="submission" date="2025-09" db="UniProtKB">
        <authorList>
            <consortium name="Ensembl"/>
        </authorList>
    </citation>
    <scope>IDENTIFICATION</scope>
</reference>
<evidence type="ECO:0000256" key="8">
    <source>
        <dbReference type="ARBA" id="ARBA00030125"/>
    </source>
</evidence>
<dbReference type="Pfam" id="PF08711">
    <property type="entry name" value="Med26"/>
    <property type="match status" value="1"/>
</dbReference>
<dbReference type="Proteomes" id="UP000694548">
    <property type="component" value="Chromosome sgr17"/>
</dbReference>
<dbReference type="GO" id="GO:0010628">
    <property type="term" value="P:positive regulation of gene expression"/>
    <property type="evidence" value="ECO:0007669"/>
    <property type="project" value="TreeGrafter"/>
</dbReference>
<feature type="compositionally biased region" description="Polar residues" evidence="11">
    <location>
        <begin position="238"/>
        <end position="266"/>
    </location>
</feature>
<dbReference type="SMART" id="SM00509">
    <property type="entry name" value="TFS2N"/>
    <property type="match status" value="1"/>
</dbReference>
<dbReference type="InterPro" id="IPR017923">
    <property type="entry name" value="TFIIS_N"/>
</dbReference>
<dbReference type="Ensembl" id="ENSNFUT00015036415.1">
    <property type="protein sequence ID" value="ENSNFUP00015034862.1"/>
    <property type="gene ID" value="ENSNFUG00015016978.1"/>
</dbReference>
<dbReference type="Gene3D" id="1.20.930.10">
    <property type="entry name" value="Conserved domain common to transcription factors TFIIS, elongin A, CRSP70"/>
    <property type="match status" value="1"/>
</dbReference>